<feature type="coiled-coil region" evidence="1">
    <location>
        <begin position="402"/>
        <end position="429"/>
    </location>
</feature>
<evidence type="ECO:0000313" key="3">
    <source>
        <dbReference type="EMBL" id="KAF2188568.1"/>
    </source>
</evidence>
<keyword evidence="4" id="KW-1185">Reference proteome</keyword>
<dbReference type="EMBL" id="ML994623">
    <property type="protein sequence ID" value="KAF2188568.1"/>
    <property type="molecule type" value="Genomic_DNA"/>
</dbReference>
<evidence type="ECO:0000256" key="1">
    <source>
        <dbReference type="SAM" id="Coils"/>
    </source>
</evidence>
<keyword evidence="1" id="KW-0175">Coiled coil</keyword>
<feature type="coiled-coil region" evidence="1">
    <location>
        <begin position="254"/>
        <end position="281"/>
    </location>
</feature>
<organism evidence="3 4">
    <name type="scientific">Zopfia rhizophila CBS 207.26</name>
    <dbReference type="NCBI Taxonomy" id="1314779"/>
    <lineage>
        <taxon>Eukaryota</taxon>
        <taxon>Fungi</taxon>
        <taxon>Dikarya</taxon>
        <taxon>Ascomycota</taxon>
        <taxon>Pezizomycotina</taxon>
        <taxon>Dothideomycetes</taxon>
        <taxon>Dothideomycetes incertae sedis</taxon>
        <taxon>Zopfiaceae</taxon>
        <taxon>Zopfia</taxon>
    </lineage>
</organism>
<proteinExistence type="predicted"/>
<sequence>MAEEAAAHHLLNVLEERDLSVDLDKVLAVFEDEDKKREAAAWVMEYLDSSTLLTKEELDLYQALEKKGVVHQYENDDTFARPILDHELTSAIESLQSSTAAIEEQCKVLEAQRDALVALKALDKPNLEVEHMRNERRRRQHQEKARLDISIEDVSSSLNEQLTDSQREIETEKSTLKTYVTERLASDDKILTALPKIVSNIVAEPEVSEDEKSIEQWCKAIISFRTAEIKARVDATYLNSLSHNSPGDLPDASEDELRERKEALQAELETLHSEISSVAEMVVEHELRKPIMELKERKEKQRAHARSAWLKYVLSTLEYMSNRLNIITMHTQKVSEFQLALSHVNEAASKRMPDPSTEALTPSRKRATSVPKSAFSPAVKLNPKKTAKLPPALEDALRHASLSFKQDSIEALQETLIKAQLEREKKLEDHYSSTSSSTQESLADVFGKADVDLRAILDALYSHTPYQQVHLTNPSLDEKMKKLEKELTGADQKLLSAEGSELSLSDPKVKAFISRYGEKK</sequence>
<protein>
    <recommendedName>
        <fullName evidence="5">HAUS augmin-like complex subunit 3 N-terminal domain-containing protein</fullName>
    </recommendedName>
</protein>
<feature type="region of interest" description="Disordered" evidence="2">
    <location>
        <begin position="348"/>
        <end position="374"/>
    </location>
</feature>
<gene>
    <name evidence="3" type="ORF">K469DRAFT_565217</name>
</gene>
<dbReference type="Proteomes" id="UP000800200">
    <property type="component" value="Unassembled WGS sequence"/>
</dbReference>
<evidence type="ECO:0008006" key="5">
    <source>
        <dbReference type="Google" id="ProtNLM"/>
    </source>
</evidence>
<accession>A0A6A6EDE6</accession>
<feature type="coiled-coil region" evidence="1">
    <location>
        <begin position="473"/>
        <end position="500"/>
    </location>
</feature>
<dbReference type="AlphaFoldDB" id="A0A6A6EDE6"/>
<evidence type="ECO:0000256" key="2">
    <source>
        <dbReference type="SAM" id="MobiDB-lite"/>
    </source>
</evidence>
<reference evidence="3" key="1">
    <citation type="journal article" date="2020" name="Stud. Mycol.">
        <title>101 Dothideomycetes genomes: a test case for predicting lifestyles and emergence of pathogens.</title>
        <authorList>
            <person name="Haridas S."/>
            <person name="Albert R."/>
            <person name="Binder M."/>
            <person name="Bloem J."/>
            <person name="Labutti K."/>
            <person name="Salamov A."/>
            <person name="Andreopoulos B."/>
            <person name="Baker S."/>
            <person name="Barry K."/>
            <person name="Bills G."/>
            <person name="Bluhm B."/>
            <person name="Cannon C."/>
            <person name="Castanera R."/>
            <person name="Culley D."/>
            <person name="Daum C."/>
            <person name="Ezra D."/>
            <person name="Gonzalez J."/>
            <person name="Henrissat B."/>
            <person name="Kuo A."/>
            <person name="Liang C."/>
            <person name="Lipzen A."/>
            <person name="Lutzoni F."/>
            <person name="Magnuson J."/>
            <person name="Mondo S."/>
            <person name="Nolan M."/>
            <person name="Ohm R."/>
            <person name="Pangilinan J."/>
            <person name="Park H.-J."/>
            <person name="Ramirez L."/>
            <person name="Alfaro M."/>
            <person name="Sun H."/>
            <person name="Tritt A."/>
            <person name="Yoshinaga Y."/>
            <person name="Zwiers L.-H."/>
            <person name="Turgeon B."/>
            <person name="Goodwin S."/>
            <person name="Spatafora J."/>
            <person name="Crous P."/>
            <person name="Grigoriev I."/>
        </authorList>
    </citation>
    <scope>NUCLEOTIDE SEQUENCE</scope>
    <source>
        <strain evidence="3">CBS 207.26</strain>
    </source>
</reference>
<name>A0A6A6EDE6_9PEZI</name>
<evidence type="ECO:0000313" key="4">
    <source>
        <dbReference type="Proteomes" id="UP000800200"/>
    </source>
</evidence>
<dbReference type="OrthoDB" id="5314201at2759"/>